<feature type="transmembrane region" description="Helical" evidence="1">
    <location>
        <begin position="108"/>
        <end position="133"/>
    </location>
</feature>
<evidence type="ECO:0000313" key="3">
    <source>
        <dbReference type="Proteomes" id="UP000648187"/>
    </source>
</evidence>
<accession>A0A835GN66</accession>
<feature type="transmembrane region" description="Helical" evidence="1">
    <location>
        <begin position="21"/>
        <end position="44"/>
    </location>
</feature>
<feature type="transmembrane region" description="Helical" evidence="1">
    <location>
        <begin position="77"/>
        <end position="96"/>
    </location>
</feature>
<keyword evidence="1" id="KW-0812">Transmembrane</keyword>
<dbReference type="PANTHER" id="PTHR36694:SF11">
    <property type="entry name" value="LP21121P-RELATED"/>
    <property type="match status" value="1"/>
</dbReference>
<reference evidence="2" key="1">
    <citation type="submission" date="2020-08" db="EMBL/GenBank/DDBJ databases">
        <title>Spodoptera exigua strain:BAW_Kor-Di-RS1 Genome sequencing and assembly.</title>
        <authorList>
            <person name="Kim J."/>
            <person name="Nam H.Y."/>
            <person name="Kwon M."/>
            <person name="Choi J.H."/>
            <person name="Cho S.R."/>
            <person name="Kim G.-H."/>
        </authorList>
    </citation>
    <scope>NUCLEOTIDE SEQUENCE</scope>
    <source>
        <strain evidence="2">BAW_Kor-Di-RS1</strain>
        <tissue evidence="2">Whole-body</tissue>
    </source>
</reference>
<dbReference type="EMBL" id="JACKWZ010000035">
    <property type="protein sequence ID" value="KAF9420143.1"/>
    <property type="molecule type" value="Genomic_DNA"/>
</dbReference>
<feature type="transmembrane region" description="Helical" evidence="1">
    <location>
        <begin position="139"/>
        <end position="159"/>
    </location>
</feature>
<organism evidence="2 3">
    <name type="scientific">Spodoptera exigua</name>
    <name type="common">Beet armyworm</name>
    <name type="synonym">Noctua fulgens</name>
    <dbReference type="NCBI Taxonomy" id="7107"/>
    <lineage>
        <taxon>Eukaryota</taxon>
        <taxon>Metazoa</taxon>
        <taxon>Ecdysozoa</taxon>
        <taxon>Arthropoda</taxon>
        <taxon>Hexapoda</taxon>
        <taxon>Insecta</taxon>
        <taxon>Pterygota</taxon>
        <taxon>Neoptera</taxon>
        <taxon>Endopterygota</taxon>
        <taxon>Lepidoptera</taxon>
        <taxon>Glossata</taxon>
        <taxon>Ditrysia</taxon>
        <taxon>Noctuoidea</taxon>
        <taxon>Noctuidae</taxon>
        <taxon>Amphipyrinae</taxon>
        <taxon>Spodoptera</taxon>
    </lineage>
</organism>
<dbReference type="OrthoDB" id="7328030at2759"/>
<evidence type="ECO:0000256" key="1">
    <source>
        <dbReference type="SAM" id="Phobius"/>
    </source>
</evidence>
<gene>
    <name evidence="2" type="ORF">HW555_003556</name>
</gene>
<keyword evidence="1" id="KW-1133">Transmembrane helix</keyword>
<evidence type="ECO:0000313" key="2">
    <source>
        <dbReference type="EMBL" id="KAF9420143.1"/>
    </source>
</evidence>
<sequence length="184" mass="21278">MVFELPRYNKCCYCIPLKVGVLLIGYFSIFMSCMTLATVSWSIFRVSKFVEENNNRPNPGHSPSEVRKAALGLYLSFAYYLLVFLLNLAINVVLIIGAHREKPNYLRFYFRATLLMFCLSVILVIVTFVFMGFLATLPMLKWSFTLLVVMIIVRSYYLVLEDREKQPAYELQPYVPVQQAPIMA</sequence>
<comment type="caution">
    <text evidence="2">The sequence shown here is derived from an EMBL/GenBank/DDBJ whole genome shotgun (WGS) entry which is preliminary data.</text>
</comment>
<keyword evidence="3" id="KW-1185">Reference proteome</keyword>
<proteinExistence type="predicted"/>
<dbReference type="PANTHER" id="PTHR36694">
    <property type="entry name" value="PASIFLORA 1, ISOFORM A-RELATED"/>
    <property type="match status" value="1"/>
</dbReference>
<dbReference type="AlphaFoldDB" id="A0A835GN66"/>
<dbReference type="PROSITE" id="PS51257">
    <property type="entry name" value="PROKAR_LIPOPROTEIN"/>
    <property type="match status" value="1"/>
</dbReference>
<keyword evidence="1" id="KW-0472">Membrane</keyword>
<protein>
    <submittedName>
        <fullName evidence="2">Uncharacterized protein</fullName>
    </submittedName>
</protein>
<dbReference type="Proteomes" id="UP000648187">
    <property type="component" value="Unassembled WGS sequence"/>
</dbReference>
<name>A0A835GN66_SPOEX</name>